<feature type="signal peptide" evidence="1">
    <location>
        <begin position="1"/>
        <end position="22"/>
    </location>
</feature>
<dbReference type="Proteomes" id="UP000428330">
    <property type="component" value="Chromosome"/>
</dbReference>
<proteinExistence type="predicted"/>
<feature type="chain" id="PRO_5026152896" description="Lipoprotein" evidence="1">
    <location>
        <begin position="23"/>
        <end position="118"/>
    </location>
</feature>
<dbReference type="EMBL" id="CP034348">
    <property type="protein sequence ID" value="QGY00026.1"/>
    <property type="molecule type" value="Genomic_DNA"/>
</dbReference>
<dbReference type="PROSITE" id="PS51257">
    <property type="entry name" value="PROKAR_LIPOPROTEIN"/>
    <property type="match status" value="1"/>
</dbReference>
<evidence type="ECO:0000313" key="2">
    <source>
        <dbReference type="EMBL" id="QGY00026.1"/>
    </source>
</evidence>
<dbReference type="RefSeq" id="WP_157708707.1">
    <property type="nucleotide sequence ID" value="NZ_CP034348.1"/>
</dbReference>
<protein>
    <recommendedName>
        <fullName evidence="4">Lipoprotein</fullName>
    </recommendedName>
</protein>
<evidence type="ECO:0008006" key="4">
    <source>
        <dbReference type="Google" id="ProtNLM"/>
    </source>
</evidence>
<evidence type="ECO:0000313" key="3">
    <source>
        <dbReference type="Proteomes" id="UP000428330"/>
    </source>
</evidence>
<sequence length="118" mass="12261">MSLKMSIAGLAGVLALSACDVAYPVTVIGENGMMFRGSATDTFLEGGSFHATNGRAVCSGTYTKVQDISTVSFPVVCNNGLRGVGTAYFETPTRGSGFVTMSDGSRWQFLFGKGALAL</sequence>
<keyword evidence="1" id="KW-0732">Signal</keyword>
<dbReference type="AlphaFoldDB" id="A0A6I6ITF4"/>
<accession>A0A6I6ITF4</accession>
<evidence type="ECO:0000256" key="1">
    <source>
        <dbReference type="SAM" id="SignalP"/>
    </source>
</evidence>
<name>A0A6I6ITF4_9RHOB</name>
<gene>
    <name evidence="2" type="ORF">EI983_17820</name>
</gene>
<dbReference type="OrthoDB" id="7863511at2"/>
<keyword evidence="3" id="KW-1185">Reference proteome</keyword>
<organism evidence="2 3">
    <name type="scientific">Roseovarius faecimaris</name>
    <dbReference type="NCBI Taxonomy" id="2494550"/>
    <lineage>
        <taxon>Bacteria</taxon>
        <taxon>Pseudomonadati</taxon>
        <taxon>Pseudomonadota</taxon>
        <taxon>Alphaproteobacteria</taxon>
        <taxon>Rhodobacterales</taxon>
        <taxon>Roseobacteraceae</taxon>
        <taxon>Roseovarius</taxon>
    </lineage>
</organism>
<reference evidence="3" key="1">
    <citation type="submission" date="2018-12" db="EMBL/GenBank/DDBJ databases">
        <title>Complete genome sequence of Roseovarius sp. MME-070.</title>
        <authorList>
            <person name="Nam Y.-D."/>
            <person name="Kang J."/>
            <person name="Chung W.-H."/>
            <person name="Park Y.S."/>
        </authorList>
    </citation>
    <scope>NUCLEOTIDE SEQUENCE [LARGE SCALE GENOMIC DNA]</scope>
    <source>
        <strain evidence="3">MME-070</strain>
    </source>
</reference>
<dbReference type="KEGG" id="rom:EI983_17820"/>